<proteinExistence type="predicted"/>
<dbReference type="InterPro" id="IPR011047">
    <property type="entry name" value="Quinoprotein_ADH-like_sf"/>
</dbReference>
<accession>A0A8H4QJW6</accession>
<keyword evidence="1" id="KW-0472">Membrane</keyword>
<evidence type="ECO:0000313" key="2">
    <source>
        <dbReference type="EMBL" id="KAF4612085.1"/>
    </source>
</evidence>
<dbReference type="AlphaFoldDB" id="A0A8H4QJW6"/>
<comment type="caution">
    <text evidence="2">The sequence shown here is derived from an EMBL/GenBank/DDBJ whole genome shotgun (WGS) entry which is preliminary data.</text>
</comment>
<dbReference type="Proteomes" id="UP000521872">
    <property type="component" value="Unassembled WGS sequence"/>
</dbReference>
<dbReference type="EMBL" id="JAACJL010000057">
    <property type="protein sequence ID" value="KAF4612085.1"/>
    <property type="molecule type" value="Genomic_DNA"/>
</dbReference>
<name>A0A8H4QJW6_9AGAR</name>
<dbReference type="InterPro" id="IPR015943">
    <property type="entry name" value="WD40/YVTN_repeat-like_dom_sf"/>
</dbReference>
<keyword evidence="3" id="KW-1185">Reference proteome</keyword>
<evidence type="ECO:0000256" key="1">
    <source>
        <dbReference type="SAM" id="Phobius"/>
    </source>
</evidence>
<protein>
    <submittedName>
        <fullName evidence="2">Uncharacterized protein</fullName>
    </submittedName>
</protein>
<evidence type="ECO:0000313" key="3">
    <source>
        <dbReference type="Proteomes" id="UP000521872"/>
    </source>
</evidence>
<dbReference type="Gene3D" id="2.130.10.10">
    <property type="entry name" value="YVTN repeat-like/Quinoprotein amine dehydrogenase"/>
    <property type="match status" value="1"/>
</dbReference>
<reference evidence="2 3" key="1">
    <citation type="submission" date="2019-12" db="EMBL/GenBank/DDBJ databases">
        <authorList>
            <person name="Floudas D."/>
            <person name="Bentzer J."/>
            <person name="Ahren D."/>
            <person name="Johansson T."/>
            <person name="Persson P."/>
            <person name="Tunlid A."/>
        </authorList>
    </citation>
    <scope>NUCLEOTIDE SEQUENCE [LARGE SCALE GENOMIC DNA]</scope>
    <source>
        <strain evidence="2 3">CBS 102.39</strain>
    </source>
</reference>
<organism evidence="2 3">
    <name type="scientific">Agrocybe pediades</name>
    <dbReference type="NCBI Taxonomy" id="84607"/>
    <lineage>
        <taxon>Eukaryota</taxon>
        <taxon>Fungi</taxon>
        <taxon>Dikarya</taxon>
        <taxon>Basidiomycota</taxon>
        <taxon>Agaricomycotina</taxon>
        <taxon>Agaricomycetes</taxon>
        <taxon>Agaricomycetidae</taxon>
        <taxon>Agaricales</taxon>
        <taxon>Agaricineae</taxon>
        <taxon>Strophariaceae</taxon>
        <taxon>Agrocybe</taxon>
    </lineage>
</organism>
<keyword evidence="1" id="KW-1133">Transmembrane helix</keyword>
<sequence length="147" mass="16484">MTAESKSRFRDVEDCKFILSGSDHGTVYLFDRRSGNMVDELRSGTGRVQALTATEHLERPLIFSAVCRSGWMDDECVISVWQKAQAPATDPATTVAVPKVKHAPAQVSVYISLFRVALQACFLVMALGFMWQNIPEEAIDLFDRYFC</sequence>
<keyword evidence="1" id="KW-0812">Transmembrane</keyword>
<gene>
    <name evidence="2" type="ORF">D9613_004488</name>
</gene>
<feature type="transmembrane region" description="Helical" evidence="1">
    <location>
        <begin position="109"/>
        <end position="131"/>
    </location>
</feature>
<dbReference type="SUPFAM" id="SSF50998">
    <property type="entry name" value="Quinoprotein alcohol dehydrogenase-like"/>
    <property type="match status" value="1"/>
</dbReference>